<feature type="non-terminal residue" evidence="1">
    <location>
        <position position="1"/>
    </location>
</feature>
<organism evidence="1 2">
    <name type="scientific">Trifolium medium</name>
    <dbReference type="NCBI Taxonomy" id="97028"/>
    <lineage>
        <taxon>Eukaryota</taxon>
        <taxon>Viridiplantae</taxon>
        <taxon>Streptophyta</taxon>
        <taxon>Embryophyta</taxon>
        <taxon>Tracheophyta</taxon>
        <taxon>Spermatophyta</taxon>
        <taxon>Magnoliopsida</taxon>
        <taxon>eudicotyledons</taxon>
        <taxon>Gunneridae</taxon>
        <taxon>Pentapetalae</taxon>
        <taxon>rosids</taxon>
        <taxon>fabids</taxon>
        <taxon>Fabales</taxon>
        <taxon>Fabaceae</taxon>
        <taxon>Papilionoideae</taxon>
        <taxon>50 kb inversion clade</taxon>
        <taxon>NPAAA clade</taxon>
        <taxon>Hologalegina</taxon>
        <taxon>IRL clade</taxon>
        <taxon>Trifolieae</taxon>
        <taxon>Trifolium</taxon>
    </lineage>
</organism>
<accession>A0A392W6H5</accession>
<protein>
    <submittedName>
        <fullName evidence="1">Uncharacterized protein</fullName>
    </submittedName>
</protein>
<evidence type="ECO:0000313" key="1">
    <source>
        <dbReference type="EMBL" id="MCI95937.1"/>
    </source>
</evidence>
<sequence>YGAKSTCGCDRVDGECHGSRGGEQNRG</sequence>
<dbReference type="AlphaFoldDB" id="A0A392W6H5"/>
<comment type="caution">
    <text evidence="1">The sequence shown here is derived from an EMBL/GenBank/DDBJ whole genome shotgun (WGS) entry which is preliminary data.</text>
</comment>
<proteinExistence type="predicted"/>
<evidence type="ECO:0000313" key="2">
    <source>
        <dbReference type="Proteomes" id="UP000265520"/>
    </source>
</evidence>
<name>A0A392W6H5_9FABA</name>
<keyword evidence="2" id="KW-1185">Reference proteome</keyword>
<reference evidence="1 2" key="1">
    <citation type="journal article" date="2018" name="Front. Plant Sci.">
        <title>Red Clover (Trifolium pratense) and Zigzag Clover (T. medium) - A Picture of Genomic Similarities and Differences.</title>
        <authorList>
            <person name="Dluhosova J."/>
            <person name="Istvanek J."/>
            <person name="Nedelnik J."/>
            <person name="Repkova J."/>
        </authorList>
    </citation>
    <scope>NUCLEOTIDE SEQUENCE [LARGE SCALE GENOMIC DNA]</scope>
    <source>
        <strain evidence="2">cv. 10/8</strain>
        <tissue evidence="1">Leaf</tissue>
    </source>
</reference>
<dbReference type="Proteomes" id="UP000265520">
    <property type="component" value="Unassembled WGS sequence"/>
</dbReference>
<dbReference type="EMBL" id="LXQA011400789">
    <property type="protein sequence ID" value="MCI95937.1"/>
    <property type="molecule type" value="Genomic_DNA"/>
</dbReference>